<feature type="domain" description="RING-type" evidence="5">
    <location>
        <begin position="336"/>
        <end position="366"/>
    </location>
</feature>
<dbReference type="Proteomes" id="UP000580250">
    <property type="component" value="Unassembled WGS sequence"/>
</dbReference>
<evidence type="ECO:0000256" key="4">
    <source>
        <dbReference type="SAM" id="SignalP"/>
    </source>
</evidence>
<accession>A0A6V7W717</accession>
<evidence type="ECO:0000313" key="7">
    <source>
        <dbReference type="Proteomes" id="UP000580250"/>
    </source>
</evidence>
<organism evidence="6 7">
    <name type="scientific">Meloidogyne enterolobii</name>
    <name type="common">Root-knot nematode worm</name>
    <name type="synonym">Meloidogyne mayaguensis</name>
    <dbReference type="NCBI Taxonomy" id="390850"/>
    <lineage>
        <taxon>Eukaryota</taxon>
        <taxon>Metazoa</taxon>
        <taxon>Ecdysozoa</taxon>
        <taxon>Nematoda</taxon>
        <taxon>Chromadorea</taxon>
        <taxon>Rhabditida</taxon>
        <taxon>Tylenchina</taxon>
        <taxon>Tylenchomorpha</taxon>
        <taxon>Tylenchoidea</taxon>
        <taxon>Meloidogynidae</taxon>
        <taxon>Meloidogyninae</taxon>
        <taxon>Meloidogyne</taxon>
    </lineage>
</organism>
<dbReference type="SMART" id="SM00184">
    <property type="entry name" value="RING"/>
    <property type="match status" value="2"/>
</dbReference>
<protein>
    <recommendedName>
        <fullName evidence="5">RING-type domain-containing protein</fullName>
    </recommendedName>
</protein>
<comment type="caution">
    <text evidence="6">The sequence shown here is derived from an EMBL/GenBank/DDBJ whole genome shotgun (WGS) entry which is preliminary data.</text>
</comment>
<feature type="signal peptide" evidence="4">
    <location>
        <begin position="1"/>
        <end position="20"/>
    </location>
</feature>
<keyword evidence="4" id="KW-0732">Signal</keyword>
<evidence type="ECO:0000313" key="6">
    <source>
        <dbReference type="EMBL" id="CAD2182987.1"/>
    </source>
</evidence>
<dbReference type="Gene3D" id="3.30.40.10">
    <property type="entry name" value="Zinc/RING finger domain, C3HC4 (zinc finger)"/>
    <property type="match status" value="2"/>
</dbReference>
<feature type="chain" id="PRO_5028346986" description="RING-type domain-containing protein" evidence="4">
    <location>
        <begin position="21"/>
        <end position="366"/>
    </location>
</feature>
<dbReference type="Pfam" id="PF17123">
    <property type="entry name" value="zf-RING_11"/>
    <property type="match status" value="1"/>
</dbReference>
<name>A0A6V7W717_MELEN</name>
<gene>
    <name evidence="6" type="ORF">MENT_LOCUS35246</name>
</gene>
<dbReference type="Pfam" id="PF13639">
    <property type="entry name" value="zf-RING_2"/>
    <property type="match status" value="1"/>
</dbReference>
<dbReference type="PANTHER" id="PTHR47662">
    <property type="entry name" value="RING-TYPE DOMAIN-CONTAINING PROTEIN"/>
    <property type="match status" value="1"/>
</dbReference>
<evidence type="ECO:0000256" key="2">
    <source>
        <dbReference type="ARBA" id="ARBA00022833"/>
    </source>
</evidence>
<keyword evidence="2" id="KW-0862">Zinc</keyword>
<evidence type="ECO:0000256" key="3">
    <source>
        <dbReference type="PROSITE-ProRule" id="PRU00175"/>
    </source>
</evidence>
<dbReference type="SUPFAM" id="SSF57850">
    <property type="entry name" value="RING/U-box"/>
    <property type="match status" value="2"/>
</dbReference>
<dbReference type="GO" id="GO:0008270">
    <property type="term" value="F:zinc ion binding"/>
    <property type="evidence" value="ECO:0007669"/>
    <property type="project" value="UniProtKB-KW"/>
</dbReference>
<feature type="domain" description="RING-type" evidence="5">
    <location>
        <begin position="253"/>
        <end position="296"/>
    </location>
</feature>
<proteinExistence type="predicted"/>
<dbReference type="PROSITE" id="PS50089">
    <property type="entry name" value="ZF_RING_2"/>
    <property type="match status" value="2"/>
</dbReference>
<dbReference type="InterPro" id="IPR001841">
    <property type="entry name" value="Znf_RING"/>
</dbReference>
<evidence type="ECO:0000256" key="1">
    <source>
        <dbReference type="ARBA" id="ARBA00022771"/>
    </source>
</evidence>
<reference evidence="6 7" key="1">
    <citation type="submission" date="2020-08" db="EMBL/GenBank/DDBJ databases">
        <authorList>
            <person name="Koutsovoulos G."/>
            <person name="Danchin GJ E."/>
        </authorList>
    </citation>
    <scope>NUCLEOTIDE SEQUENCE [LARGE SCALE GENOMIC DNA]</scope>
</reference>
<sequence>MLFILIFLVTNLFCLNKISAIEQHHVEKIADFLLVEENVQTKVYVEGQDTERGISINVAKKFEIRWNEIEKTLRDREENIEDFLKEYKKFKYLTLSSKYQKKLDAQSYCLTKFLFNKYGENYFSHKIVPSLDEILNECPNKFKNYYIIKNRYSIRNDEELYTFHWNIENNLEELSFKENTEEFIQLDRCNQIFKIESCYEKDADGTKVFNFSKIYKRFDSSQLFLKNFPTNIFKKEEITQITKQFLYLKDRNCDRCLEDFKIGENVIKLKCKHIFHKECLKDWLIAGKNNNCPFCQYKLTEAELYKTRLNLTIEEFNVNGVTLINDQLHYLEVEECSLCLGNYKIGENVMLLDCKHIFHAGCLKKW</sequence>
<dbReference type="AlphaFoldDB" id="A0A6V7W717"/>
<dbReference type="EMBL" id="CAJEWN010000451">
    <property type="protein sequence ID" value="CAD2182987.1"/>
    <property type="molecule type" value="Genomic_DNA"/>
</dbReference>
<keyword evidence="1 3" id="KW-0863">Zinc-finger</keyword>
<dbReference type="OrthoDB" id="8062037at2759"/>
<evidence type="ECO:0000259" key="5">
    <source>
        <dbReference type="PROSITE" id="PS50089"/>
    </source>
</evidence>
<keyword evidence="1 3" id="KW-0479">Metal-binding</keyword>
<dbReference type="InterPro" id="IPR013083">
    <property type="entry name" value="Znf_RING/FYVE/PHD"/>
</dbReference>
<dbReference type="PANTHER" id="PTHR47662:SF1">
    <property type="entry name" value="RING-TYPE DOMAIN-CONTAINING PROTEIN"/>
    <property type="match status" value="1"/>
</dbReference>